<protein>
    <submittedName>
        <fullName evidence="1">Uncharacterized protein</fullName>
    </submittedName>
</protein>
<dbReference type="AlphaFoldDB" id="A0A9E7JY86"/>
<organism evidence="1 2">
    <name type="scientific">Musa troglodytarum</name>
    <name type="common">fe'i banana</name>
    <dbReference type="NCBI Taxonomy" id="320322"/>
    <lineage>
        <taxon>Eukaryota</taxon>
        <taxon>Viridiplantae</taxon>
        <taxon>Streptophyta</taxon>
        <taxon>Embryophyta</taxon>
        <taxon>Tracheophyta</taxon>
        <taxon>Spermatophyta</taxon>
        <taxon>Magnoliopsida</taxon>
        <taxon>Liliopsida</taxon>
        <taxon>Zingiberales</taxon>
        <taxon>Musaceae</taxon>
        <taxon>Musa</taxon>
    </lineage>
</organism>
<evidence type="ECO:0000313" key="2">
    <source>
        <dbReference type="Proteomes" id="UP001055439"/>
    </source>
</evidence>
<dbReference type="OrthoDB" id="10450541at2759"/>
<reference evidence="1" key="1">
    <citation type="submission" date="2022-05" db="EMBL/GenBank/DDBJ databases">
        <title>The Musa troglodytarum L. genome provides insights into the mechanism of non-climacteric behaviour and enrichment of carotenoids.</title>
        <authorList>
            <person name="Wang J."/>
        </authorList>
    </citation>
    <scope>NUCLEOTIDE SEQUENCE</scope>
    <source>
        <tissue evidence="1">Leaf</tissue>
    </source>
</reference>
<evidence type="ECO:0000313" key="1">
    <source>
        <dbReference type="EMBL" id="URD97768.1"/>
    </source>
</evidence>
<dbReference type="Proteomes" id="UP001055439">
    <property type="component" value="Chromosome 4"/>
</dbReference>
<name>A0A9E7JY86_9LILI</name>
<accession>A0A9E7JY86</accession>
<sequence>MRASYSIPASDLATTIGTGLLHITLSSMPCGPSAAAIGPSFAAPSTFSSRASSQPGDPYGFLARVETEEKRREEDYCQHAEVVSRSLSAERPDHGINI</sequence>
<keyword evidence="2" id="KW-1185">Reference proteome</keyword>
<dbReference type="EMBL" id="CP097506">
    <property type="protein sequence ID" value="URD97768.1"/>
    <property type="molecule type" value="Genomic_DNA"/>
</dbReference>
<proteinExistence type="predicted"/>
<gene>
    <name evidence="1" type="ORF">MUK42_29734</name>
</gene>